<comment type="similarity">
    <text evidence="1">Belongs to the outer membrane factor (OMF) (TC 1.B.17) family.</text>
</comment>
<dbReference type="EMBL" id="CP109969">
    <property type="protein sequence ID" value="UYZ09590.1"/>
    <property type="molecule type" value="Genomic_DNA"/>
</dbReference>
<dbReference type="Proteomes" id="UP000298735">
    <property type="component" value="Chromosome Linear"/>
</dbReference>
<proteinExistence type="inferred from homology"/>
<evidence type="ECO:0000313" key="3">
    <source>
        <dbReference type="EMBL" id="UYZ09590.1"/>
    </source>
</evidence>
<dbReference type="SUPFAM" id="SSF56954">
    <property type="entry name" value="Outer membrane efflux proteins (OEP)"/>
    <property type="match status" value="1"/>
</dbReference>
<dbReference type="Gene3D" id="2.20.200.10">
    <property type="entry name" value="Outer membrane efflux proteins (OEP)"/>
    <property type="match status" value="1"/>
</dbReference>
<dbReference type="InterPro" id="IPR003423">
    <property type="entry name" value="OMP_efflux"/>
</dbReference>
<dbReference type="KEGG" id="asal:CFBP5507_18055"/>
<evidence type="ECO:0000313" key="4">
    <source>
        <dbReference type="Proteomes" id="UP000298735"/>
    </source>
</evidence>
<evidence type="ECO:0000256" key="1">
    <source>
        <dbReference type="ARBA" id="ARBA00007613"/>
    </source>
</evidence>
<gene>
    <name evidence="3" type="ORF">CFBP5507_18055</name>
</gene>
<dbReference type="InterPro" id="IPR010131">
    <property type="entry name" value="MdtP/NodT-like"/>
</dbReference>
<reference evidence="3" key="1">
    <citation type="submission" date="2022-10" db="EMBL/GenBank/DDBJ databases">
        <title>Complete genome sequence of Agrobacterium salinitolerans CFBP5507.</title>
        <authorList>
            <person name="Tchabashvili S."/>
            <person name="Yen H.-C."/>
            <person name="Haryono M."/>
            <person name="Lin Y.-C."/>
            <person name="Lai E.-M."/>
            <person name="Kuo C.-H."/>
        </authorList>
    </citation>
    <scope>NUCLEOTIDE SEQUENCE</scope>
    <source>
        <strain evidence="3">CFBP5507</strain>
    </source>
</reference>
<dbReference type="GO" id="GO:0015562">
    <property type="term" value="F:efflux transmembrane transporter activity"/>
    <property type="evidence" value="ECO:0007669"/>
    <property type="project" value="InterPro"/>
</dbReference>
<feature type="region of interest" description="Disordered" evidence="2">
    <location>
        <begin position="489"/>
        <end position="508"/>
    </location>
</feature>
<sequence length="508" mass="53929">MSHLRPALGSTAIFLGNACFMWSKMNRVRRDSVDRSRSNCNVVLNRHRWMLIALLLSSCHQGGPTFSDIAPVEFSPVGAQRPSPKSESWWLALNDSQLNAIVARVEQGNLTVAQARERLAAAAAISHSASSGFLPNVGLSGSATGSSSRTKVDDISRRPAQLNLETGWEIALFGQDKLAQQSADLDRYMAAEDVNAAKLSVAAEAATSYVRLRALQHQRRNADLLSSAKTIARDVATVRSRSGLATRLEAQSATDDSAAMAQQKRLLDNAIADEIQRIALLQGAMEGDAVLSVVKPQPVVSKARVTAVPADVLRQRPDVRRAEFAVLKAGAEVGIAKSDLYPKLHLSGMIGIGSPVSGSIFGIMGGPSLQMPLFDYGKRLDVVEAKKAQLREAVAAYRQAVLVAHGEASSALRALLAARLETARAKSAHATAEKGSAEAQLLSREGLSDASVLAGRQLAAAETRRQLTEAMKDEAEALITFAKATGGSLAAEASGIATSPDKRRKSGS</sequence>
<dbReference type="RefSeq" id="WP_264673033.1">
    <property type="nucleotide sequence ID" value="NZ_CP109969.1"/>
</dbReference>
<dbReference type="PANTHER" id="PTHR30203">
    <property type="entry name" value="OUTER MEMBRANE CATION EFFLUX PROTEIN"/>
    <property type="match status" value="1"/>
</dbReference>
<dbReference type="Gene3D" id="1.20.1600.10">
    <property type="entry name" value="Outer membrane efflux proteins (OEP)"/>
    <property type="match status" value="1"/>
</dbReference>
<dbReference type="AlphaFoldDB" id="A0A9X9KDN7"/>
<protein>
    <submittedName>
        <fullName evidence="3">TolC family protein</fullName>
    </submittedName>
</protein>
<organism evidence="3 4">
    <name type="scientific">Agrobacterium salinitolerans</name>
    <dbReference type="NCBI Taxonomy" id="1183413"/>
    <lineage>
        <taxon>Bacteria</taxon>
        <taxon>Pseudomonadati</taxon>
        <taxon>Pseudomonadota</taxon>
        <taxon>Alphaproteobacteria</taxon>
        <taxon>Hyphomicrobiales</taxon>
        <taxon>Rhizobiaceae</taxon>
        <taxon>Rhizobium/Agrobacterium group</taxon>
        <taxon>Agrobacterium</taxon>
    </lineage>
</organism>
<accession>A0A9X9KDN7</accession>
<dbReference type="Pfam" id="PF02321">
    <property type="entry name" value="OEP"/>
    <property type="match status" value="2"/>
</dbReference>
<name>A0A9X9KDN7_9HYPH</name>
<dbReference type="PANTHER" id="PTHR30203:SF30">
    <property type="entry name" value="OUTER MEMBRANE PROTEIN-RELATED"/>
    <property type="match status" value="1"/>
</dbReference>
<evidence type="ECO:0000256" key="2">
    <source>
        <dbReference type="SAM" id="MobiDB-lite"/>
    </source>
</evidence>